<evidence type="ECO:0000256" key="6">
    <source>
        <dbReference type="ARBA" id="ARBA00022824"/>
    </source>
</evidence>
<dbReference type="EMBL" id="ACPB03001999">
    <property type="status" value="NOT_ANNOTATED_CDS"/>
    <property type="molecule type" value="Genomic_DNA"/>
</dbReference>
<dbReference type="VEuPathDB" id="VectorBase:RPRC004583"/>
<evidence type="ECO:0000256" key="1">
    <source>
        <dbReference type="ARBA" id="ARBA00004240"/>
    </source>
</evidence>
<dbReference type="EC" id="2.4.1.17" evidence="12"/>
<evidence type="ECO:0000256" key="10">
    <source>
        <dbReference type="ARBA" id="ARBA00046288"/>
    </source>
</evidence>
<sequence>MSTYLKIRILLILISKLCITNSSEILVLFPVMFTSHYNMISPLVTELATRGHQITAYTAQSFGLTQNITEHLVNYTNSRHICMSVLDVKDFTTLGSGLSLIMEMQGVNLRGASNFLQTQAFKQLMSDEECRYDAIITTSQLVRESLAPLQHKFGALAIELLPHSNSPSPSVLSGIPFNPSYFVDVKLPYTDRMTFMQRLHNLYNVLITLSITFMYTLIRMQELSDEHIKYPGWETRPELSSMISNSSLVLVNSHFSINYPYPLPPNIIDVAGIHIRPSKPLPQNLEDFMSSWAEDGVLLFSWGSMLRGEKADSKDVYDSLIRAFSRLKLGIIWKTNLKECPDDLPDNVFISEWLPQQDILAHKNLRLMVTHGGLSSMIETIHFAVPVVVTPFFFDQGKNARKLVDIGMGVMLEADNISTQSLVWAVQEVAYSNSYRIAAQKQSAIFRDKPSHPLQEAVYWIEYLLNYGDVLRPSFTQMPYYKILLLDVWAFIFIFSIIVIYAIKRSKNLIKINYKLIE</sequence>
<dbReference type="AlphaFoldDB" id="T1HKK9"/>
<dbReference type="eggNOG" id="KOG1192">
    <property type="taxonomic scope" value="Eukaryota"/>
</dbReference>
<dbReference type="FunFam" id="3.40.50.2000:FF:000050">
    <property type="entry name" value="UDP-glucuronosyltransferase"/>
    <property type="match status" value="1"/>
</dbReference>
<evidence type="ECO:0000256" key="2">
    <source>
        <dbReference type="ARBA" id="ARBA00009995"/>
    </source>
</evidence>
<evidence type="ECO:0000256" key="8">
    <source>
        <dbReference type="ARBA" id="ARBA00023136"/>
    </source>
</evidence>
<dbReference type="InterPro" id="IPR035595">
    <property type="entry name" value="UDP_glycos_trans_CS"/>
</dbReference>
<dbReference type="InterPro" id="IPR050271">
    <property type="entry name" value="UDP-glycosyltransferase"/>
</dbReference>
<dbReference type="CDD" id="cd03784">
    <property type="entry name" value="GT1_Gtf-like"/>
    <property type="match status" value="1"/>
</dbReference>
<keyword evidence="5 12" id="KW-0812">Transmembrane</keyword>
<feature type="transmembrane region" description="Helical" evidence="12">
    <location>
        <begin position="480"/>
        <end position="503"/>
    </location>
</feature>
<organism evidence="13 14">
    <name type="scientific">Rhodnius prolixus</name>
    <name type="common">Triatomid bug</name>
    <dbReference type="NCBI Taxonomy" id="13249"/>
    <lineage>
        <taxon>Eukaryota</taxon>
        <taxon>Metazoa</taxon>
        <taxon>Ecdysozoa</taxon>
        <taxon>Arthropoda</taxon>
        <taxon>Hexapoda</taxon>
        <taxon>Insecta</taxon>
        <taxon>Pterygota</taxon>
        <taxon>Neoptera</taxon>
        <taxon>Paraneoptera</taxon>
        <taxon>Hemiptera</taxon>
        <taxon>Heteroptera</taxon>
        <taxon>Panheteroptera</taxon>
        <taxon>Cimicomorpha</taxon>
        <taxon>Reduviidae</taxon>
        <taxon>Triatominae</taxon>
        <taxon>Rhodnius</taxon>
    </lineage>
</organism>
<evidence type="ECO:0000313" key="14">
    <source>
        <dbReference type="Proteomes" id="UP000015103"/>
    </source>
</evidence>
<name>T1HKK9_RHOPR</name>
<dbReference type="SUPFAM" id="SSF53756">
    <property type="entry name" value="UDP-Glycosyltransferase/glycogen phosphorylase"/>
    <property type="match status" value="1"/>
</dbReference>
<evidence type="ECO:0000256" key="9">
    <source>
        <dbReference type="ARBA" id="ARBA00023180"/>
    </source>
</evidence>
<dbReference type="PANTHER" id="PTHR48043:SF114">
    <property type="entry name" value="IP04436P-RELATED"/>
    <property type="match status" value="1"/>
</dbReference>
<dbReference type="OMA" id="HECFVAI"/>
<dbReference type="PANTHER" id="PTHR48043">
    <property type="entry name" value="EG:EG0003.4 PROTEIN-RELATED"/>
    <property type="match status" value="1"/>
</dbReference>
<keyword evidence="9" id="KW-0325">Glycoprotein</keyword>
<reference evidence="13" key="1">
    <citation type="submission" date="2015-05" db="UniProtKB">
        <authorList>
            <consortium name="EnsemblMetazoa"/>
        </authorList>
    </citation>
    <scope>IDENTIFICATION</scope>
</reference>
<evidence type="ECO:0000256" key="5">
    <source>
        <dbReference type="ARBA" id="ARBA00022692"/>
    </source>
</evidence>
<evidence type="ECO:0000256" key="11">
    <source>
        <dbReference type="RuleBase" id="RU003718"/>
    </source>
</evidence>
<evidence type="ECO:0000313" key="13">
    <source>
        <dbReference type="EnsemblMetazoa" id="RPRC004583-PA"/>
    </source>
</evidence>
<comment type="catalytic activity">
    <reaction evidence="12">
        <text>glucuronate acceptor + UDP-alpha-D-glucuronate = acceptor beta-D-glucuronoside + UDP + H(+)</text>
        <dbReference type="Rhea" id="RHEA:21032"/>
        <dbReference type="ChEBI" id="CHEBI:15378"/>
        <dbReference type="ChEBI" id="CHEBI:58052"/>
        <dbReference type="ChEBI" id="CHEBI:58223"/>
        <dbReference type="ChEBI" id="CHEBI:132367"/>
        <dbReference type="ChEBI" id="CHEBI:132368"/>
        <dbReference type="EC" id="2.4.1.17"/>
    </reaction>
</comment>
<comment type="similarity">
    <text evidence="2 11">Belongs to the UDP-glycosyltransferase family.</text>
</comment>
<evidence type="ECO:0000256" key="4">
    <source>
        <dbReference type="ARBA" id="ARBA00022679"/>
    </source>
</evidence>
<feature type="signal peptide" evidence="12">
    <location>
        <begin position="1"/>
        <end position="22"/>
    </location>
</feature>
<protein>
    <recommendedName>
        <fullName evidence="12">UDP-glucuronosyltransferase</fullName>
        <ecNumber evidence="12">2.4.1.17</ecNumber>
    </recommendedName>
</protein>
<keyword evidence="4 11" id="KW-0808">Transferase</keyword>
<dbReference type="GO" id="GO:0005783">
    <property type="term" value="C:endoplasmic reticulum"/>
    <property type="evidence" value="ECO:0007669"/>
    <property type="project" value="UniProtKB-SubCell"/>
</dbReference>
<dbReference type="HOGENOM" id="CLU_012949_0_2_1"/>
<dbReference type="GO" id="GO:0015020">
    <property type="term" value="F:glucuronosyltransferase activity"/>
    <property type="evidence" value="ECO:0007669"/>
    <property type="project" value="UniProtKB-EC"/>
</dbReference>
<dbReference type="InterPro" id="IPR002213">
    <property type="entry name" value="UDP_glucos_trans"/>
</dbReference>
<dbReference type="Gene3D" id="3.40.50.2000">
    <property type="entry name" value="Glycogen Phosphorylase B"/>
    <property type="match status" value="1"/>
</dbReference>
<dbReference type="InParanoid" id="T1HKK9"/>
<dbReference type="EnsemblMetazoa" id="RPRC004583-RA">
    <property type="protein sequence ID" value="RPRC004583-PA"/>
    <property type="gene ID" value="RPRC004583"/>
</dbReference>
<keyword evidence="14" id="KW-1185">Reference proteome</keyword>
<proteinExistence type="inferred from homology"/>
<keyword evidence="8 12" id="KW-0472">Membrane</keyword>
<evidence type="ECO:0000256" key="12">
    <source>
        <dbReference type="RuleBase" id="RU362059"/>
    </source>
</evidence>
<keyword evidence="12" id="KW-0732">Signal</keyword>
<accession>T1HKK9</accession>
<dbReference type="PROSITE" id="PS00375">
    <property type="entry name" value="UDPGT"/>
    <property type="match status" value="1"/>
</dbReference>
<dbReference type="Pfam" id="PF00201">
    <property type="entry name" value="UDPGT"/>
    <property type="match status" value="1"/>
</dbReference>
<keyword evidence="7 12" id="KW-1133">Transmembrane helix</keyword>
<comment type="subcellular location">
    <subcellularLocation>
        <location evidence="10">Endomembrane system</location>
        <topology evidence="10">Single-pass type I membrane protein</topology>
    </subcellularLocation>
    <subcellularLocation>
        <location evidence="1">Endoplasmic reticulum</location>
    </subcellularLocation>
    <subcellularLocation>
        <location evidence="12">Membrane</location>
        <topology evidence="12">Single-pass membrane protein</topology>
    </subcellularLocation>
</comment>
<keyword evidence="6" id="KW-0256">Endoplasmic reticulum</keyword>
<dbReference type="Proteomes" id="UP000015103">
    <property type="component" value="Unassembled WGS sequence"/>
</dbReference>
<evidence type="ECO:0000256" key="7">
    <source>
        <dbReference type="ARBA" id="ARBA00022989"/>
    </source>
</evidence>
<feature type="chain" id="PRO_5036530386" description="UDP-glucuronosyltransferase" evidence="12">
    <location>
        <begin position="23"/>
        <end position="518"/>
    </location>
</feature>
<feature type="transmembrane region" description="Helical" evidence="12">
    <location>
        <begin position="202"/>
        <end position="218"/>
    </location>
</feature>
<keyword evidence="3 11" id="KW-0328">Glycosyltransferase</keyword>
<comment type="caution">
    <text evidence="12">Lacks conserved residue(s) required for the propagation of feature annotation.</text>
</comment>
<evidence type="ECO:0000256" key="3">
    <source>
        <dbReference type="ARBA" id="ARBA00022676"/>
    </source>
</evidence>
<dbReference type="GO" id="GO:0016020">
    <property type="term" value="C:membrane"/>
    <property type="evidence" value="ECO:0007669"/>
    <property type="project" value="UniProtKB-SubCell"/>
</dbReference>